<dbReference type="InterPro" id="IPR051611">
    <property type="entry name" value="ECF_transporter_component"/>
</dbReference>
<protein>
    <submittedName>
        <fullName evidence="7">Cobalt/nickel transport system permease protein</fullName>
    </submittedName>
</protein>
<keyword evidence="8" id="KW-1185">Reference proteome</keyword>
<name>A0A4R7HUH0_9ACTN</name>
<keyword evidence="4 6" id="KW-1133">Transmembrane helix</keyword>
<dbReference type="PANTHER" id="PTHR34857">
    <property type="entry name" value="SLL0384 PROTEIN"/>
    <property type="match status" value="1"/>
</dbReference>
<dbReference type="EMBL" id="SOAU01000001">
    <property type="protein sequence ID" value="TDT14480.1"/>
    <property type="molecule type" value="Genomic_DNA"/>
</dbReference>
<evidence type="ECO:0000256" key="1">
    <source>
        <dbReference type="ARBA" id="ARBA00004651"/>
    </source>
</evidence>
<sequence length="258" mass="27594">MAGGRAHSPGHAHLHVPGTSRIHRLAPAPKLIGLVAFVSTVALTPRRDVAAFAVYGAVVIALVVIARLPIRLVLSRLVVIVPFLVFAAIVPFIGTGEQVDVLGMSLSEDGLWAAFGVASKALLGATAAIVFAATTPVPDVVRALSELRVPSVIVGIVAFMFRYLDLIVDQLRRMRQAMVARCHDPRWLWQVGPIASSSGTLFVRSYERGERVHQAMLARGFDGRMPDLDERPTPLTDWPIALIPAAIAAAALLTVVLA</sequence>
<evidence type="ECO:0000256" key="4">
    <source>
        <dbReference type="ARBA" id="ARBA00022989"/>
    </source>
</evidence>
<comment type="subcellular location">
    <subcellularLocation>
        <location evidence="1">Cell membrane</location>
        <topology evidence="1">Multi-pass membrane protein</topology>
    </subcellularLocation>
</comment>
<keyword evidence="3 6" id="KW-0812">Transmembrane</keyword>
<dbReference type="InterPro" id="IPR012809">
    <property type="entry name" value="ECF_CbiQ"/>
</dbReference>
<evidence type="ECO:0000313" key="7">
    <source>
        <dbReference type="EMBL" id="TDT14480.1"/>
    </source>
</evidence>
<dbReference type="AlphaFoldDB" id="A0A4R7HUH0"/>
<dbReference type="CDD" id="cd16914">
    <property type="entry name" value="EcfT"/>
    <property type="match status" value="1"/>
</dbReference>
<evidence type="ECO:0000256" key="6">
    <source>
        <dbReference type="SAM" id="Phobius"/>
    </source>
</evidence>
<dbReference type="PANTHER" id="PTHR34857:SF2">
    <property type="entry name" value="SLL0384 PROTEIN"/>
    <property type="match status" value="1"/>
</dbReference>
<feature type="transmembrane region" description="Helical" evidence="6">
    <location>
        <begin position="113"/>
        <end position="135"/>
    </location>
</feature>
<dbReference type="GO" id="GO:0006824">
    <property type="term" value="P:cobalt ion transport"/>
    <property type="evidence" value="ECO:0007669"/>
    <property type="project" value="InterPro"/>
</dbReference>
<reference evidence="7 8" key="1">
    <citation type="submission" date="2019-03" db="EMBL/GenBank/DDBJ databases">
        <title>Sequencing the genomes of 1000 actinobacteria strains.</title>
        <authorList>
            <person name="Klenk H.-P."/>
        </authorList>
    </citation>
    <scope>NUCLEOTIDE SEQUENCE [LARGE SCALE GENOMIC DNA]</scope>
    <source>
        <strain evidence="7 8">DSM 18936</strain>
    </source>
</reference>
<gene>
    <name evidence="7" type="ORF">BDK89_0035</name>
</gene>
<evidence type="ECO:0000256" key="3">
    <source>
        <dbReference type="ARBA" id="ARBA00022692"/>
    </source>
</evidence>
<evidence type="ECO:0000256" key="2">
    <source>
        <dbReference type="ARBA" id="ARBA00022475"/>
    </source>
</evidence>
<dbReference type="NCBIfam" id="TIGR02454">
    <property type="entry name" value="ECF_T_CbiQ"/>
    <property type="match status" value="1"/>
</dbReference>
<dbReference type="RefSeq" id="WP_133867024.1">
    <property type="nucleotide sequence ID" value="NZ_SOAU01000001.1"/>
</dbReference>
<dbReference type="InterPro" id="IPR003339">
    <property type="entry name" value="ABC/ECF_trnsptr_transmembrane"/>
</dbReference>
<proteinExistence type="predicted"/>
<feature type="transmembrane region" description="Helical" evidence="6">
    <location>
        <begin position="73"/>
        <end position="93"/>
    </location>
</feature>
<dbReference type="Proteomes" id="UP000294558">
    <property type="component" value="Unassembled WGS sequence"/>
</dbReference>
<dbReference type="GO" id="GO:0043190">
    <property type="term" value="C:ATP-binding cassette (ABC) transporter complex"/>
    <property type="evidence" value="ECO:0007669"/>
    <property type="project" value="InterPro"/>
</dbReference>
<feature type="transmembrane region" description="Helical" evidence="6">
    <location>
        <begin position="49"/>
        <end position="66"/>
    </location>
</feature>
<keyword evidence="5 6" id="KW-0472">Membrane</keyword>
<organism evidence="7 8">
    <name type="scientific">Ilumatobacter fluminis</name>
    <dbReference type="NCBI Taxonomy" id="467091"/>
    <lineage>
        <taxon>Bacteria</taxon>
        <taxon>Bacillati</taxon>
        <taxon>Actinomycetota</taxon>
        <taxon>Acidimicrobiia</taxon>
        <taxon>Acidimicrobiales</taxon>
        <taxon>Ilumatobacteraceae</taxon>
        <taxon>Ilumatobacter</taxon>
    </lineage>
</organism>
<feature type="transmembrane region" description="Helical" evidence="6">
    <location>
        <begin position="147"/>
        <end position="164"/>
    </location>
</feature>
<comment type="caution">
    <text evidence="7">The sequence shown here is derived from an EMBL/GenBank/DDBJ whole genome shotgun (WGS) entry which is preliminary data.</text>
</comment>
<accession>A0A4R7HUH0</accession>
<keyword evidence="2" id="KW-1003">Cell membrane</keyword>
<evidence type="ECO:0000256" key="5">
    <source>
        <dbReference type="ARBA" id="ARBA00023136"/>
    </source>
</evidence>
<evidence type="ECO:0000313" key="8">
    <source>
        <dbReference type="Proteomes" id="UP000294558"/>
    </source>
</evidence>
<dbReference type="Pfam" id="PF02361">
    <property type="entry name" value="CbiQ"/>
    <property type="match status" value="1"/>
</dbReference>
<feature type="transmembrane region" description="Helical" evidence="6">
    <location>
        <begin position="238"/>
        <end position="257"/>
    </location>
</feature>
<dbReference type="OrthoDB" id="4533at2"/>